<keyword evidence="1" id="KW-1133">Transmembrane helix</keyword>
<feature type="transmembrane region" description="Helical" evidence="1">
    <location>
        <begin position="326"/>
        <end position="349"/>
    </location>
</feature>
<feature type="transmembrane region" description="Helical" evidence="1">
    <location>
        <begin position="375"/>
        <end position="401"/>
    </location>
</feature>
<organism evidence="2 3">
    <name type="scientific">Oopsacas minuta</name>
    <dbReference type="NCBI Taxonomy" id="111878"/>
    <lineage>
        <taxon>Eukaryota</taxon>
        <taxon>Metazoa</taxon>
        <taxon>Porifera</taxon>
        <taxon>Hexactinellida</taxon>
        <taxon>Hexasterophora</taxon>
        <taxon>Lyssacinosida</taxon>
        <taxon>Leucopsacidae</taxon>
        <taxon>Oopsacas</taxon>
    </lineage>
</organism>
<keyword evidence="1" id="KW-0472">Membrane</keyword>
<dbReference type="EMBL" id="JAKMXF010000033">
    <property type="protein sequence ID" value="KAI6660447.1"/>
    <property type="molecule type" value="Genomic_DNA"/>
</dbReference>
<evidence type="ECO:0000313" key="3">
    <source>
        <dbReference type="Proteomes" id="UP001165289"/>
    </source>
</evidence>
<feature type="transmembrane region" description="Helical" evidence="1">
    <location>
        <begin position="291"/>
        <end position="320"/>
    </location>
</feature>
<feature type="transmembrane region" description="Helical" evidence="1">
    <location>
        <begin position="40"/>
        <end position="69"/>
    </location>
</feature>
<reference evidence="2 3" key="1">
    <citation type="journal article" date="2023" name="BMC Biol.">
        <title>The compact genome of the sponge Oopsacas minuta (Hexactinellida) is lacking key metazoan core genes.</title>
        <authorList>
            <person name="Santini S."/>
            <person name="Schenkelaars Q."/>
            <person name="Jourda C."/>
            <person name="Duchesne M."/>
            <person name="Belahbib H."/>
            <person name="Rocher C."/>
            <person name="Selva M."/>
            <person name="Riesgo A."/>
            <person name="Vervoort M."/>
            <person name="Leys S.P."/>
            <person name="Kodjabachian L."/>
            <person name="Le Bivic A."/>
            <person name="Borchiellini C."/>
            <person name="Claverie J.M."/>
            <person name="Renard E."/>
        </authorList>
    </citation>
    <scope>NUCLEOTIDE SEQUENCE [LARGE SCALE GENOMIC DNA]</scope>
    <source>
        <strain evidence="2">SPO-2</strain>
    </source>
</reference>
<name>A0AAV7KGN1_9METZ</name>
<feature type="transmembrane region" description="Helical" evidence="1">
    <location>
        <begin position="181"/>
        <end position="201"/>
    </location>
</feature>
<feature type="transmembrane region" description="Helical" evidence="1">
    <location>
        <begin position="137"/>
        <end position="160"/>
    </location>
</feature>
<accession>A0AAV7KGN1</accession>
<dbReference type="AlphaFoldDB" id="A0AAV7KGN1"/>
<dbReference type="Proteomes" id="UP001165289">
    <property type="component" value="Unassembled WGS sequence"/>
</dbReference>
<proteinExistence type="predicted"/>
<keyword evidence="3" id="KW-1185">Reference proteome</keyword>
<evidence type="ECO:0000256" key="1">
    <source>
        <dbReference type="SAM" id="Phobius"/>
    </source>
</evidence>
<gene>
    <name evidence="2" type="ORF">LOD99_14033</name>
</gene>
<sequence>MDHKVEHCSTGDLIEMETKKQNIQRTVPGKRDCNLGGRKVCIAFSTVIIITVWLLVLIPMTSVLANIIIFDDGSSRLSVEVNLSSLLPPINSTNYTNFTILQVECIEGFVYVAGEEICYPGCEWSPYGEGVTTKVRIALRVLNVLGILLGIATLVVWLLTSCVDWKKLRIHYDFQLARTSLFMVVICSLMVIISNACVDFIDYDALFCFRTDEGVSYLMAQIGVRLNLESTLQTIINILGFVNSYFYLVNLWWIALSIINILVIVFFPYLRKRLRNRIFCFSSQCFLSFGLNLIPMVAILILDPVTTFVPAFFTQFILIFNKWLFLGLYACPSVLLPCFVISLVIIVVAKLRINSFKSLEVTGKQMKLTSLEKRLIWYSILIMIILFVFGIVIGLITYLAIPYFDNIVNYILCVTINSPIVALPNVGTLNSTINDTITVYRDNPYGDLDVCQDFADAAFMKFPYFLSILLIFYSRVIFLPIFIVLVPHISIRSVMKLFKSKLQQISSR</sequence>
<comment type="caution">
    <text evidence="2">The sequence shown here is derived from an EMBL/GenBank/DDBJ whole genome shotgun (WGS) entry which is preliminary data.</text>
</comment>
<feature type="transmembrane region" description="Helical" evidence="1">
    <location>
        <begin position="464"/>
        <end position="486"/>
    </location>
</feature>
<evidence type="ECO:0000313" key="2">
    <source>
        <dbReference type="EMBL" id="KAI6660447.1"/>
    </source>
</evidence>
<feature type="transmembrane region" description="Helical" evidence="1">
    <location>
        <begin position="251"/>
        <end position="270"/>
    </location>
</feature>
<protein>
    <recommendedName>
        <fullName evidence="4">G-protein coupled receptors family 1 profile domain-containing protein</fullName>
    </recommendedName>
</protein>
<keyword evidence="1" id="KW-0812">Transmembrane</keyword>
<evidence type="ECO:0008006" key="4">
    <source>
        <dbReference type="Google" id="ProtNLM"/>
    </source>
</evidence>